<dbReference type="EMBL" id="RBOJ01000089">
    <property type="protein sequence ID" value="RMM46958.1"/>
    <property type="molecule type" value="Genomic_DNA"/>
</dbReference>
<reference evidence="6 7" key="1">
    <citation type="submission" date="2018-08" db="EMBL/GenBank/DDBJ databases">
        <title>Recombination of ecologically and evolutionarily significant loci maintains genetic cohesion in the Pseudomonas syringae species complex.</title>
        <authorList>
            <person name="Dillon M."/>
            <person name="Thakur S."/>
            <person name="Almeida R.N.D."/>
            <person name="Weir B.S."/>
            <person name="Guttman D.S."/>
        </authorList>
    </citation>
    <scope>NUCLEOTIDE SEQUENCE [LARGE SCALE GENOMIC DNA]</scope>
    <source>
        <strain evidence="6 7">NCPPB2445</strain>
    </source>
</reference>
<keyword evidence="2" id="KW-0378">Hydrolase</keyword>
<dbReference type="PANTHER" id="PTHR13943">
    <property type="entry name" value="HRAS-LIKE SUPPRESSOR - RELATED"/>
    <property type="match status" value="1"/>
</dbReference>
<proteinExistence type="predicted"/>
<protein>
    <recommendedName>
        <fullName evidence="5">LRAT domain-containing protein</fullName>
    </recommendedName>
</protein>
<dbReference type="PANTHER" id="PTHR13943:SF77">
    <property type="entry name" value="LRAT DOMAIN-CONTAINING PROTEIN"/>
    <property type="match status" value="1"/>
</dbReference>
<evidence type="ECO:0000259" key="5">
    <source>
        <dbReference type="PROSITE" id="PS51934"/>
    </source>
</evidence>
<evidence type="ECO:0000256" key="1">
    <source>
        <dbReference type="ARBA" id="ARBA00022679"/>
    </source>
</evidence>
<dbReference type="OrthoDB" id="9812095at2"/>
<keyword evidence="3" id="KW-0443">Lipid metabolism</keyword>
<keyword evidence="7" id="KW-1185">Reference proteome</keyword>
<evidence type="ECO:0000313" key="6">
    <source>
        <dbReference type="EMBL" id="RMM46958.1"/>
    </source>
</evidence>
<keyword evidence="1" id="KW-0808">Transferase</keyword>
<evidence type="ECO:0000256" key="4">
    <source>
        <dbReference type="SAM" id="Phobius"/>
    </source>
</evidence>
<dbReference type="InterPro" id="IPR051496">
    <property type="entry name" value="H-rev107_PLA/AT"/>
</dbReference>
<dbReference type="KEGG" id="pcg:AXG94_00445"/>
<dbReference type="InterPro" id="IPR007053">
    <property type="entry name" value="LRAT_dom"/>
</dbReference>
<dbReference type="GO" id="GO:0070292">
    <property type="term" value="P:N-acylphosphatidylethanolamine metabolic process"/>
    <property type="evidence" value="ECO:0007669"/>
    <property type="project" value="TreeGrafter"/>
</dbReference>
<dbReference type="PROSITE" id="PS51934">
    <property type="entry name" value="LRAT"/>
    <property type="match status" value="1"/>
</dbReference>
<dbReference type="RefSeq" id="WP_024781151.1">
    <property type="nucleotide sequence ID" value="NZ_CP014262.1"/>
</dbReference>
<gene>
    <name evidence="6" type="ORF">ALQ77_00696</name>
</gene>
<evidence type="ECO:0000313" key="7">
    <source>
        <dbReference type="Proteomes" id="UP000270661"/>
    </source>
</evidence>
<dbReference type="GeneID" id="55642805"/>
<dbReference type="AlphaFoldDB" id="A0A3M3EBH5"/>
<dbReference type="GO" id="GO:0016410">
    <property type="term" value="F:N-acyltransferase activity"/>
    <property type="evidence" value="ECO:0007669"/>
    <property type="project" value="TreeGrafter"/>
</dbReference>
<accession>A0A3M3EBH5</accession>
<dbReference type="Gene3D" id="3.90.1720.10">
    <property type="entry name" value="endopeptidase domain like (from Nostoc punctiforme)"/>
    <property type="match status" value="1"/>
</dbReference>
<name>A0A3M3EBH5_9PSED</name>
<feature type="transmembrane region" description="Helical" evidence="4">
    <location>
        <begin position="15"/>
        <end position="34"/>
    </location>
</feature>
<dbReference type="GO" id="GO:0004623">
    <property type="term" value="F:phospholipase A2 activity"/>
    <property type="evidence" value="ECO:0007669"/>
    <property type="project" value="TreeGrafter"/>
</dbReference>
<keyword evidence="4" id="KW-0812">Transmembrane</keyword>
<dbReference type="STRING" id="47879.AXG94_00445"/>
<evidence type="ECO:0000256" key="3">
    <source>
        <dbReference type="ARBA" id="ARBA00023098"/>
    </source>
</evidence>
<dbReference type="Pfam" id="PF04970">
    <property type="entry name" value="LRAT"/>
    <property type="match status" value="1"/>
</dbReference>
<keyword evidence="4" id="KW-1133">Transmembrane helix</keyword>
<dbReference type="Proteomes" id="UP000270661">
    <property type="component" value="Unassembled WGS sequence"/>
</dbReference>
<dbReference type="GO" id="GO:0008970">
    <property type="term" value="F:phospholipase A1 activity"/>
    <property type="evidence" value="ECO:0007669"/>
    <property type="project" value="TreeGrafter"/>
</dbReference>
<evidence type="ECO:0000256" key="2">
    <source>
        <dbReference type="ARBA" id="ARBA00022801"/>
    </source>
</evidence>
<sequence length="202" mass="22644">MSNLTARAAEQLSSLRSIALICMALITTSAFYRLSMPIAESHRLAEPRHCHPRPTRLMDVSLRPVDVEQPAAHLPIGAHLVSPRRFYLHHGIYLGGTDVVHYSGFSGSLRPGPIEVTDLERFANGKPVWMLQEPCKYSSEEIAERARSRLGEAQYRVLFNNCEHFCSWCVSGNSYSAQVDACFHRPHALLALISALEPYWVA</sequence>
<organism evidence="6 7">
    <name type="scientific">Pseudomonas corrugata</name>
    <dbReference type="NCBI Taxonomy" id="47879"/>
    <lineage>
        <taxon>Bacteria</taxon>
        <taxon>Pseudomonadati</taxon>
        <taxon>Pseudomonadota</taxon>
        <taxon>Gammaproteobacteria</taxon>
        <taxon>Pseudomonadales</taxon>
        <taxon>Pseudomonadaceae</taxon>
        <taxon>Pseudomonas</taxon>
    </lineage>
</organism>
<comment type="caution">
    <text evidence="6">The sequence shown here is derived from an EMBL/GenBank/DDBJ whole genome shotgun (WGS) entry which is preliminary data.</text>
</comment>
<keyword evidence="4" id="KW-0472">Membrane</keyword>
<feature type="domain" description="LRAT" evidence="5">
    <location>
        <begin position="79"/>
        <end position="178"/>
    </location>
</feature>
<dbReference type="GO" id="GO:0005737">
    <property type="term" value="C:cytoplasm"/>
    <property type="evidence" value="ECO:0007669"/>
    <property type="project" value="TreeGrafter"/>
</dbReference>